<dbReference type="SUPFAM" id="SSF54211">
    <property type="entry name" value="Ribosomal protein S5 domain 2-like"/>
    <property type="match status" value="1"/>
</dbReference>
<keyword evidence="17" id="KW-1185">Reference proteome</keyword>
<dbReference type="GO" id="GO:0003677">
    <property type="term" value="F:DNA binding"/>
    <property type="evidence" value="ECO:0007669"/>
    <property type="project" value="UniProtKB-KW"/>
</dbReference>
<dbReference type="GO" id="GO:0000177">
    <property type="term" value="C:cytoplasmic exosome (RNase complex)"/>
    <property type="evidence" value="ECO:0007669"/>
    <property type="project" value="TreeGrafter"/>
</dbReference>
<dbReference type="GO" id="GO:0003723">
    <property type="term" value="F:RNA binding"/>
    <property type="evidence" value="ECO:0007669"/>
    <property type="project" value="TreeGrafter"/>
</dbReference>
<dbReference type="CDD" id="cd11372">
    <property type="entry name" value="RNase_PH_RRP46"/>
    <property type="match status" value="1"/>
</dbReference>
<dbReference type="Pfam" id="PF03725">
    <property type="entry name" value="RNase_PH_C"/>
    <property type="match status" value="1"/>
</dbReference>
<dbReference type="GO" id="GO:0071051">
    <property type="term" value="P:poly(A)-dependent snoRNA 3'-end processing"/>
    <property type="evidence" value="ECO:0007669"/>
    <property type="project" value="TreeGrafter"/>
</dbReference>
<evidence type="ECO:0000256" key="6">
    <source>
        <dbReference type="ARBA" id="ARBA00022553"/>
    </source>
</evidence>
<comment type="caution">
    <text evidence="16">The sequence shown here is derived from an EMBL/GenBank/DDBJ whole genome shotgun (WGS) entry which is preliminary data.</text>
</comment>
<dbReference type="SUPFAM" id="SSF55666">
    <property type="entry name" value="Ribonuclease PH domain 2-like"/>
    <property type="match status" value="1"/>
</dbReference>
<evidence type="ECO:0000256" key="1">
    <source>
        <dbReference type="ARBA" id="ARBA00004496"/>
    </source>
</evidence>
<sequence>MEVDRTSHELRPMTCELGHLSRSDGSATLTQGDTTVITSMYGPGDVRISKEIIDKATVEVTYRPKIGLPKCSDKLKERLIRNTCETVILSGLHPRTGIDIILQEMQNSGSFLSCCINSACLALLDASIPLKYLIAAVTCCISDKGEITLDPDLKQEKKSVAILTFVFDSKDFNVVTVSTSGSFSNEQFQSCLMACREASKHVITFYRESMLKKLSKSV</sequence>
<dbReference type="PANTHER" id="PTHR11953:SF1">
    <property type="entry name" value="EXOSOME COMPLEX COMPONENT RRP46"/>
    <property type="match status" value="1"/>
</dbReference>
<evidence type="ECO:0000256" key="2">
    <source>
        <dbReference type="ARBA" id="ARBA00004604"/>
    </source>
</evidence>
<dbReference type="InterPro" id="IPR001247">
    <property type="entry name" value="ExoRNase_PH_dom1"/>
</dbReference>
<evidence type="ECO:0000256" key="11">
    <source>
        <dbReference type="ARBA" id="ARBA00069877"/>
    </source>
</evidence>
<accession>A0AAN8G3K3</accession>
<reference evidence="16 17" key="1">
    <citation type="submission" date="2024-01" db="EMBL/GenBank/DDBJ databases">
        <title>The genome of the rayed Mediterranean limpet Patella caerulea (Linnaeus, 1758).</title>
        <authorList>
            <person name="Anh-Thu Weber A."/>
            <person name="Halstead-Nussloch G."/>
        </authorList>
    </citation>
    <scope>NUCLEOTIDE SEQUENCE [LARGE SCALE GENOMIC DNA]</scope>
    <source>
        <strain evidence="16">AATW-2023a</strain>
        <tissue evidence="16">Whole specimen</tissue>
    </source>
</reference>
<dbReference type="EMBL" id="JAZGQO010000015">
    <property type="protein sequence ID" value="KAK6169057.1"/>
    <property type="molecule type" value="Genomic_DNA"/>
</dbReference>
<comment type="subunit">
    <text evidence="10">Homodimer. Component of the RNA exosome core complex (Exo-9), composed of EXOSC1, EXOSC2, EXOSC3, EXOSC4, EXOSC5, EXOSC6, EXOSC7, EXOSC8 and EXOSC9; within the complex interacts with EXOSC3, EXOSC8, and EXOSC9. The catalytically inactive RNA exosome core complex (Exo-9) associates with the catalytic subunit EXOSC10/RRP6. Exo-9 may associate with DIS3 to form the nucleolar exosome complex, or DIS3L to form the cytoplasmic exosome complex. Exo-9 is formed by a hexameric base ring consisting of the heterodimers EXOSC4-EXOSC9, EXOSC5-EXOSC8 and EXOSC6-EXOSC7, and a cap ring consisting of EXOSC1, EXOSC2 and EXOSC3. The RNA exosome complex associates with cofactors C1D/RRP47, MPHOSPH6/MPP6 and MTREX/MTR4. Interacts with GTPBP1. Interacts with ZC3HAV1. Interacts with DDX17 only in the presence of ZC3HAV1 in an RNA-independent manner.</text>
</comment>
<dbReference type="InterPro" id="IPR050080">
    <property type="entry name" value="RNase_PH"/>
</dbReference>
<evidence type="ECO:0000256" key="12">
    <source>
        <dbReference type="ARBA" id="ARBA00077932"/>
    </source>
</evidence>
<dbReference type="FunFam" id="3.30.230.70:FF:000012">
    <property type="entry name" value="exosome complex component RRP46"/>
    <property type="match status" value="1"/>
</dbReference>
<evidence type="ECO:0000256" key="13">
    <source>
        <dbReference type="ARBA" id="ARBA00083630"/>
    </source>
</evidence>
<evidence type="ECO:0000256" key="7">
    <source>
        <dbReference type="ARBA" id="ARBA00022835"/>
    </source>
</evidence>
<feature type="domain" description="Exoribonuclease phosphorolytic" evidence="15">
    <location>
        <begin position="133"/>
        <end position="193"/>
    </location>
</feature>
<keyword evidence="6" id="KW-0597">Phosphoprotein</keyword>
<evidence type="ECO:0000256" key="8">
    <source>
        <dbReference type="ARBA" id="ARBA00023125"/>
    </source>
</evidence>
<organism evidence="16 17">
    <name type="scientific">Patella caerulea</name>
    <name type="common">Rayed Mediterranean limpet</name>
    <dbReference type="NCBI Taxonomy" id="87958"/>
    <lineage>
        <taxon>Eukaryota</taxon>
        <taxon>Metazoa</taxon>
        <taxon>Spiralia</taxon>
        <taxon>Lophotrochozoa</taxon>
        <taxon>Mollusca</taxon>
        <taxon>Gastropoda</taxon>
        <taxon>Patellogastropoda</taxon>
        <taxon>Patelloidea</taxon>
        <taxon>Patellidae</taxon>
        <taxon>Patella</taxon>
    </lineage>
</organism>
<keyword evidence="9" id="KW-0539">Nucleus</keyword>
<dbReference type="InterPro" id="IPR020568">
    <property type="entry name" value="Ribosomal_Su5_D2-typ_SF"/>
</dbReference>
<evidence type="ECO:0000256" key="3">
    <source>
        <dbReference type="ARBA" id="ARBA00006678"/>
    </source>
</evidence>
<dbReference type="GO" id="GO:0006364">
    <property type="term" value="P:rRNA processing"/>
    <property type="evidence" value="ECO:0007669"/>
    <property type="project" value="UniProtKB-KW"/>
</dbReference>
<dbReference type="GO" id="GO:0034475">
    <property type="term" value="P:U4 snRNA 3'-end processing"/>
    <property type="evidence" value="ECO:0007669"/>
    <property type="project" value="TreeGrafter"/>
</dbReference>
<dbReference type="Gene3D" id="3.30.230.70">
    <property type="entry name" value="GHMP Kinase, N-terminal domain"/>
    <property type="match status" value="1"/>
</dbReference>
<dbReference type="GO" id="GO:0071028">
    <property type="term" value="P:nuclear mRNA surveillance"/>
    <property type="evidence" value="ECO:0007669"/>
    <property type="project" value="TreeGrafter"/>
</dbReference>
<dbReference type="InterPro" id="IPR036345">
    <property type="entry name" value="ExoRNase_PH_dom2_sf"/>
</dbReference>
<dbReference type="GO" id="GO:0000176">
    <property type="term" value="C:nuclear exosome (RNase complex)"/>
    <property type="evidence" value="ECO:0007669"/>
    <property type="project" value="TreeGrafter"/>
</dbReference>
<dbReference type="Pfam" id="PF01138">
    <property type="entry name" value="RNase_PH"/>
    <property type="match status" value="1"/>
</dbReference>
<proteinExistence type="inferred from homology"/>
<dbReference type="InterPro" id="IPR015847">
    <property type="entry name" value="ExoRNase_PH_dom2"/>
</dbReference>
<evidence type="ECO:0000256" key="5">
    <source>
        <dbReference type="ARBA" id="ARBA00022552"/>
    </source>
</evidence>
<evidence type="ECO:0000256" key="10">
    <source>
        <dbReference type="ARBA" id="ARBA00063400"/>
    </source>
</evidence>
<dbReference type="PANTHER" id="PTHR11953">
    <property type="entry name" value="EXOSOME COMPLEX COMPONENT"/>
    <property type="match status" value="1"/>
</dbReference>
<comment type="subcellular location">
    <subcellularLocation>
        <location evidence="1">Cytoplasm</location>
    </subcellularLocation>
    <subcellularLocation>
        <location evidence="2">Nucleus</location>
        <location evidence="2">Nucleolus</location>
    </subcellularLocation>
</comment>
<keyword evidence="5" id="KW-0698">rRNA processing</keyword>
<feature type="domain" description="Exoribonuclease phosphorolytic" evidence="14">
    <location>
        <begin position="9"/>
        <end position="129"/>
    </location>
</feature>
<dbReference type="InterPro" id="IPR027408">
    <property type="entry name" value="PNPase/RNase_PH_dom_sf"/>
</dbReference>
<dbReference type="AlphaFoldDB" id="A0AAN8G3K3"/>
<dbReference type="Proteomes" id="UP001347796">
    <property type="component" value="Unassembled WGS sequence"/>
</dbReference>
<protein>
    <recommendedName>
        <fullName evidence="11">Exosome complex component RRP46</fullName>
    </recommendedName>
    <alternativeName>
        <fullName evidence="13">Exosome component 5</fullName>
    </alternativeName>
    <alternativeName>
        <fullName evidence="12">Ribosomal RNA-processing protein 46</fullName>
    </alternativeName>
</protein>
<evidence type="ECO:0000259" key="14">
    <source>
        <dbReference type="Pfam" id="PF01138"/>
    </source>
</evidence>
<comment type="similarity">
    <text evidence="3">Belongs to the RNase PH family.</text>
</comment>
<gene>
    <name evidence="16" type="ORF">SNE40_020182</name>
</gene>
<evidence type="ECO:0000259" key="15">
    <source>
        <dbReference type="Pfam" id="PF03725"/>
    </source>
</evidence>
<evidence type="ECO:0000313" key="16">
    <source>
        <dbReference type="EMBL" id="KAK6169057.1"/>
    </source>
</evidence>
<evidence type="ECO:0000256" key="9">
    <source>
        <dbReference type="ARBA" id="ARBA00023242"/>
    </source>
</evidence>
<keyword evidence="8" id="KW-0238">DNA-binding</keyword>
<evidence type="ECO:0000256" key="4">
    <source>
        <dbReference type="ARBA" id="ARBA00022490"/>
    </source>
</evidence>
<dbReference type="GO" id="GO:0016075">
    <property type="term" value="P:rRNA catabolic process"/>
    <property type="evidence" value="ECO:0007669"/>
    <property type="project" value="TreeGrafter"/>
</dbReference>
<name>A0AAN8G3K3_PATCE</name>
<keyword evidence="4" id="KW-0963">Cytoplasm</keyword>
<evidence type="ECO:0000313" key="17">
    <source>
        <dbReference type="Proteomes" id="UP001347796"/>
    </source>
</evidence>
<keyword evidence="7" id="KW-0271">Exosome</keyword>
<dbReference type="GO" id="GO:0005730">
    <property type="term" value="C:nucleolus"/>
    <property type="evidence" value="ECO:0007669"/>
    <property type="project" value="UniProtKB-SubCell"/>
</dbReference>